<dbReference type="GO" id="GO:0022857">
    <property type="term" value="F:transmembrane transporter activity"/>
    <property type="evidence" value="ECO:0007669"/>
    <property type="project" value="InterPro"/>
</dbReference>
<comment type="subcellular location">
    <subcellularLocation>
        <location evidence="1">Cell membrane</location>
        <topology evidence="1">Multi-pass membrane protein</topology>
    </subcellularLocation>
</comment>
<dbReference type="InterPro" id="IPR036259">
    <property type="entry name" value="MFS_trans_sf"/>
</dbReference>
<keyword evidence="5 7" id="KW-1133">Transmembrane helix</keyword>
<dbReference type="RefSeq" id="WP_178978237.1">
    <property type="nucleotide sequence ID" value="NZ_JABXYR010000001.1"/>
</dbReference>
<feature type="transmembrane region" description="Helical" evidence="7">
    <location>
        <begin position="75"/>
        <end position="93"/>
    </location>
</feature>
<keyword evidence="3" id="KW-1003">Cell membrane</keyword>
<name>A0A7Y9B0L7_9FIRM</name>
<protein>
    <submittedName>
        <fullName evidence="9">MFS transporter</fullName>
    </submittedName>
</protein>
<comment type="caution">
    <text evidence="9">The sequence shown here is derived from an EMBL/GenBank/DDBJ whole genome shotgun (WGS) entry which is preliminary data.</text>
</comment>
<dbReference type="InterPro" id="IPR020846">
    <property type="entry name" value="MFS_dom"/>
</dbReference>
<reference evidence="9 10" key="1">
    <citation type="submission" date="2020-06" db="EMBL/GenBank/DDBJ databases">
        <title>Mogibacterium timidum strain W9173 genomic sequence.</title>
        <authorList>
            <person name="Wade W.G."/>
            <person name="Johnston C.D."/>
            <person name="Chen T."/>
            <person name="Dewhirst F.E."/>
        </authorList>
    </citation>
    <scope>NUCLEOTIDE SEQUENCE [LARGE SCALE GENOMIC DNA]</scope>
    <source>
        <strain evidence="9 10">W9173</strain>
    </source>
</reference>
<dbReference type="CDD" id="cd06174">
    <property type="entry name" value="MFS"/>
    <property type="match status" value="1"/>
</dbReference>
<feature type="transmembrane region" description="Helical" evidence="7">
    <location>
        <begin position="137"/>
        <end position="158"/>
    </location>
</feature>
<accession>A0A7Y9B0L7</accession>
<evidence type="ECO:0000256" key="7">
    <source>
        <dbReference type="SAM" id="Phobius"/>
    </source>
</evidence>
<feature type="transmembrane region" description="Helical" evidence="7">
    <location>
        <begin position="315"/>
        <end position="333"/>
    </location>
</feature>
<keyword evidence="6 7" id="KW-0472">Membrane</keyword>
<feature type="transmembrane region" description="Helical" evidence="7">
    <location>
        <begin position="224"/>
        <end position="242"/>
    </location>
</feature>
<feature type="transmembrane region" description="Helical" evidence="7">
    <location>
        <begin position="345"/>
        <end position="364"/>
    </location>
</feature>
<keyword evidence="4 7" id="KW-0812">Transmembrane</keyword>
<evidence type="ECO:0000256" key="6">
    <source>
        <dbReference type="ARBA" id="ARBA00023136"/>
    </source>
</evidence>
<organism evidence="9 10">
    <name type="scientific">Mogibacterium timidum</name>
    <dbReference type="NCBI Taxonomy" id="35519"/>
    <lineage>
        <taxon>Bacteria</taxon>
        <taxon>Bacillati</taxon>
        <taxon>Bacillota</taxon>
        <taxon>Clostridia</taxon>
        <taxon>Peptostreptococcales</taxon>
        <taxon>Anaerovoracaceae</taxon>
        <taxon>Mogibacterium</taxon>
    </lineage>
</organism>
<feature type="transmembrane region" description="Helical" evidence="7">
    <location>
        <begin position="248"/>
        <end position="269"/>
    </location>
</feature>
<keyword evidence="10" id="KW-1185">Reference proteome</keyword>
<dbReference type="Proteomes" id="UP000526307">
    <property type="component" value="Unassembled WGS sequence"/>
</dbReference>
<feature type="transmembrane region" description="Helical" evidence="7">
    <location>
        <begin position="290"/>
        <end position="309"/>
    </location>
</feature>
<feature type="domain" description="Major facilitator superfamily (MFS) profile" evidence="8">
    <location>
        <begin position="1"/>
        <end position="410"/>
    </location>
</feature>
<dbReference type="PROSITE" id="PS51257">
    <property type="entry name" value="PROKAR_LIPOPROTEIN"/>
    <property type="match status" value="1"/>
</dbReference>
<dbReference type="AlphaFoldDB" id="A0A7Y9B0L7"/>
<evidence type="ECO:0000256" key="1">
    <source>
        <dbReference type="ARBA" id="ARBA00004651"/>
    </source>
</evidence>
<keyword evidence="2" id="KW-0813">Transport</keyword>
<dbReference type="InterPro" id="IPR050189">
    <property type="entry name" value="MFS_Efflux_Transporters"/>
</dbReference>
<evidence type="ECO:0000256" key="2">
    <source>
        <dbReference type="ARBA" id="ARBA00022448"/>
    </source>
</evidence>
<feature type="transmembrane region" description="Helical" evidence="7">
    <location>
        <begin position="170"/>
        <end position="190"/>
    </location>
</feature>
<dbReference type="PANTHER" id="PTHR43124">
    <property type="entry name" value="PURINE EFFLUX PUMP PBUE"/>
    <property type="match status" value="1"/>
</dbReference>
<feature type="transmembrane region" description="Helical" evidence="7">
    <location>
        <begin position="7"/>
        <end position="27"/>
    </location>
</feature>
<evidence type="ECO:0000256" key="3">
    <source>
        <dbReference type="ARBA" id="ARBA00022475"/>
    </source>
</evidence>
<evidence type="ECO:0000256" key="4">
    <source>
        <dbReference type="ARBA" id="ARBA00022692"/>
    </source>
</evidence>
<sequence>MKSKFKLVLTILVMGGCWSVVYLVPYLQYTWYDPFKEFIGGTNTKLGLLITIYGFGNVFGAPVGGWLSDRFNYKTIYVLSVFLNGVFAILFLLHPTYGFAILMWIGFAFASLFLNYPAHIKIIRNLASDENQGKIFGFNETSIGLFNIIISSAMMLAFTKFAVSVGGIRAAVICNAVISFVLTILAFFVLESPPRKAVSEKLAAESEEKSNFFKDFGSIAKQPATWLVAISIFAVYSFMSTLTYFTPYFTQVMGVTVTLTGWAAIARQYGMQLVGAPIGGIATDKVKSPAKVLILVYIVGIIGLVYMLVPKTSVTVATVLVVTLVLSFFVYIGRGAYYATLTESGVPRALSASTIGVAAAVGFSPDLFQFTLFGYWMDNCGKTAFTYMFVYQIIVLIAGIFASIGILKLKKKNAQAHNSNVETL</sequence>
<evidence type="ECO:0000259" key="8">
    <source>
        <dbReference type="PROSITE" id="PS50850"/>
    </source>
</evidence>
<dbReference type="PANTHER" id="PTHR43124:SF3">
    <property type="entry name" value="CHLORAMPHENICOL EFFLUX PUMP RV0191"/>
    <property type="match status" value="1"/>
</dbReference>
<feature type="transmembrane region" description="Helical" evidence="7">
    <location>
        <begin position="47"/>
        <end position="68"/>
    </location>
</feature>
<feature type="transmembrane region" description="Helical" evidence="7">
    <location>
        <begin position="384"/>
        <end position="407"/>
    </location>
</feature>
<evidence type="ECO:0000256" key="5">
    <source>
        <dbReference type="ARBA" id="ARBA00022989"/>
    </source>
</evidence>
<proteinExistence type="predicted"/>
<evidence type="ECO:0000313" key="9">
    <source>
        <dbReference type="EMBL" id="NWO23002.1"/>
    </source>
</evidence>
<feature type="transmembrane region" description="Helical" evidence="7">
    <location>
        <begin position="99"/>
        <end position="116"/>
    </location>
</feature>
<dbReference type="Gene3D" id="1.20.1250.20">
    <property type="entry name" value="MFS general substrate transporter like domains"/>
    <property type="match status" value="2"/>
</dbReference>
<dbReference type="InterPro" id="IPR011701">
    <property type="entry name" value="MFS"/>
</dbReference>
<evidence type="ECO:0000313" key="10">
    <source>
        <dbReference type="Proteomes" id="UP000526307"/>
    </source>
</evidence>
<dbReference type="GO" id="GO:0005886">
    <property type="term" value="C:plasma membrane"/>
    <property type="evidence" value="ECO:0007669"/>
    <property type="project" value="UniProtKB-SubCell"/>
</dbReference>
<gene>
    <name evidence="9" type="ORF">HW270_02765</name>
</gene>
<dbReference type="PROSITE" id="PS50850">
    <property type="entry name" value="MFS"/>
    <property type="match status" value="1"/>
</dbReference>
<dbReference type="Pfam" id="PF07690">
    <property type="entry name" value="MFS_1"/>
    <property type="match status" value="1"/>
</dbReference>
<dbReference type="EMBL" id="JABXYR010000001">
    <property type="protein sequence ID" value="NWO23002.1"/>
    <property type="molecule type" value="Genomic_DNA"/>
</dbReference>
<dbReference type="SUPFAM" id="SSF103473">
    <property type="entry name" value="MFS general substrate transporter"/>
    <property type="match status" value="1"/>
</dbReference>